<evidence type="ECO:0000313" key="3">
    <source>
        <dbReference type="Proteomes" id="UP000815677"/>
    </source>
</evidence>
<sequence length="215" mass="24804">MCMTFSTQVSRTARERNEDKRLEYQALIGDLYSAEMLVFLDESHCDRRTMQRRWAWAPEGDRAHRKDFFIRGTKYSVLPAISLDGILHLDIITRSWTAVEFENYIETLLDNMKPYPQPNSVLVMDNASTHHFEGLREIVEGRGMHLIYLPAYSPDFNPIEEGFSAMKAWLRQNRDYALLELTGDGNAFGVLWEALYTAMTSENIAGWFADSGYIA</sequence>
<proteinExistence type="predicted"/>
<dbReference type="InterPro" id="IPR047655">
    <property type="entry name" value="Transpos_IS630-like"/>
</dbReference>
<accession>A0ABQ0KVS5</accession>
<organism evidence="2 3">
    <name type="scientific">Mycena chlorophos</name>
    <name type="common">Agaric fungus</name>
    <name type="synonym">Agaricus chlorophos</name>
    <dbReference type="NCBI Taxonomy" id="658473"/>
    <lineage>
        <taxon>Eukaryota</taxon>
        <taxon>Fungi</taxon>
        <taxon>Dikarya</taxon>
        <taxon>Basidiomycota</taxon>
        <taxon>Agaricomycotina</taxon>
        <taxon>Agaricomycetes</taxon>
        <taxon>Agaricomycetidae</taxon>
        <taxon>Agaricales</taxon>
        <taxon>Marasmiineae</taxon>
        <taxon>Mycenaceae</taxon>
        <taxon>Mycena</taxon>
    </lineage>
</organism>
<evidence type="ECO:0000259" key="1">
    <source>
        <dbReference type="Pfam" id="PF13358"/>
    </source>
</evidence>
<dbReference type="InterPro" id="IPR036397">
    <property type="entry name" value="RNaseH_sf"/>
</dbReference>
<keyword evidence="3" id="KW-1185">Reference proteome</keyword>
<protein>
    <recommendedName>
        <fullName evidence="1">Tc1-like transposase DDE domain-containing protein</fullName>
    </recommendedName>
</protein>
<gene>
    <name evidence="2" type="ORF">MCHLO_00712</name>
</gene>
<evidence type="ECO:0000313" key="2">
    <source>
        <dbReference type="EMBL" id="GAT43019.1"/>
    </source>
</evidence>
<dbReference type="Pfam" id="PF13358">
    <property type="entry name" value="DDE_3"/>
    <property type="match status" value="1"/>
</dbReference>
<feature type="domain" description="Tc1-like transposase DDE" evidence="1">
    <location>
        <begin position="37"/>
        <end position="176"/>
    </location>
</feature>
<dbReference type="InterPro" id="IPR038717">
    <property type="entry name" value="Tc1-like_DDE_dom"/>
</dbReference>
<name>A0ABQ0KVS5_MYCCL</name>
<reference evidence="2" key="1">
    <citation type="submission" date="2014-09" db="EMBL/GenBank/DDBJ databases">
        <title>Genome sequence of the luminous mushroom Mycena chlorophos for searching fungal bioluminescence genes.</title>
        <authorList>
            <person name="Tanaka Y."/>
            <person name="Kasuga D."/>
            <person name="Oba Y."/>
            <person name="Hase S."/>
            <person name="Sato K."/>
            <person name="Oba Y."/>
            <person name="Sakakibara Y."/>
        </authorList>
    </citation>
    <scope>NUCLEOTIDE SEQUENCE</scope>
</reference>
<dbReference type="Proteomes" id="UP000815677">
    <property type="component" value="Unassembled WGS sequence"/>
</dbReference>
<dbReference type="NCBIfam" id="NF033545">
    <property type="entry name" value="transpos_IS630"/>
    <property type="match status" value="1"/>
</dbReference>
<dbReference type="EMBL" id="DF838472">
    <property type="protein sequence ID" value="GAT43019.1"/>
    <property type="molecule type" value="Genomic_DNA"/>
</dbReference>
<dbReference type="PANTHER" id="PTHR46564:SF1">
    <property type="entry name" value="TRANSPOSASE"/>
    <property type="match status" value="1"/>
</dbReference>
<dbReference type="Gene3D" id="3.30.420.10">
    <property type="entry name" value="Ribonuclease H-like superfamily/Ribonuclease H"/>
    <property type="match status" value="1"/>
</dbReference>
<dbReference type="PANTHER" id="PTHR46564">
    <property type="entry name" value="TRANSPOSASE"/>
    <property type="match status" value="1"/>
</dbReference>